<feature type="transmembrane region" description="Helical" evidence="1">
    <location>
        <begin position="14"/>
        <end position="38"/>
    </location>
</feature>
<dbReference type="Pfam" id="PF13349">
    <property type="entry name" value="DUF4097"/>
    <property type="match status" value="1"/>
</dbReference>
<dbReference type="RefSeq" id="WP_184671842.1">
    <property type="nucleotide sequence ID" value="NZ_BAABAI010000009.1"/>
</dbReference>
<dbReference type="Gene3D" id="2.160.20.120">
    <property type="match status" value="1"/>
</dbReference>
<keyword evidence="1" id="KW-0472">Membrane</keyword>
<name>A0A7W7T650_9PSEU</name>
<dbReference type="Proteomes" id="UP000542674">
    <property type="component" value="Unassembled WGS sequence"/>
</dbReference>
<dbReference type="EMBL" id="JACHJS010000001">
    <property type="protein sequence ID" value="MBB4967274.1"/>
    <property type="molecule type" value="Genomic_DNA"/>
</dbReference>
<keyword evidence="1" id="KW-0812">Transmembrane</keyword>
<feature type="domain" description="DUF4097" evidence="2">
    <location>
        <begin position="144"/>
        <end position="259"/>
    </location>
</feature>
<gene>
    <name evidence="3" type="ORF">F4559_004633</name>
</gene>
<protein>
    <recommendedName>
        <fullName evidence="2">DUF4097 domain-containing protein</fullName>
    </recommendedName>
</protein>
<evidence type="ECO:0000259" key="2">
    <source>
        <dbReference type="Pfam" id="PF13349"/>
    </source>
</evidence>
<dbReference type="InterPro" id="IPR025164">
    <property type="entry name" value="Toastrack_DUF4097"/>
</dbReference>
<evidence type="ECO:0000256" key="1">
    <source>
        <dbReference type="SAM" id="Phobius"/>
    </source>
</evidence>
<keyword evidence="4" id="KW-1185">Reference proteome</keyword>
<dbReference type="AlphaFoldDB" id="A0A7W7T650"/>
<evidence type="ECO:0000313" key="3">
    <source>
        <dbReference type="EMBL" id="MBB4967274.1"/>
    </source>
</evidence>
<evidence type="ECO:0000313" key="4">
    <source>
        <dbReference type="Proteomes" id="UP000542674"/>
    </source>
</evidence>
<sequence>MDERTAEHRAGRPVWLVAGALAVTAGLLLGGLYLWAWIGNRTESQHQVYDRAAGRVEVDSGSVDVELVAGRSDRVVVDRELNWSFGRPTVREVWDGSTLRISARCPSSPRLPGCSVRYRVEVPARVAVDARTSSGVLSVVGLTGDLRLTTTSGRITADDVGGALWARVQSGDLVGSGLRTDSIDVAATSGGADLRFAEVPDQVKANVRSGDFVMRVPRGGGPFAVLLSVESGTRIVDVEQNSTASRKIDVESRSGDVRIQYTE</sequence>
<comment type="caution">
    <text evidence="3">The sequence shown here is derived from an EMBL/GenBank/DDBJ whole genome shotgun (WGS) entry which is preliminary data.</text>
</comment>
<keyword evidence="1" id="KW-1133">Transmembrane helix</keyword>
<organism evidence="3 4">
    <name type="scientific">Saccharothrix violaceirubra</name>
    <dbReference type="NCBI Taxonomy" id="413306"/>
    <lineage>
        <taxon>Bacteria</taxon>
        <taxon>Bacillati</taxon>
        <taxon>Actinomycetota</taxon>
        <taxon>Actinomycetes</taxon>
        <taxon>Pseudonocardiales</taxon>
        <taxon>Pseudonocardiaceae</taxon>
        <taxon>Saccharothrix</taxon>
    </lineage>
</organism>
<proteinExistence type="predicted"/>
<reference evidence="3 4" key="1">
    <citation type="submission" date="2020-08" db="EMBL/GenBank/DDBJ databases">
        <title>Sequencing the genomes of 1000 actinobacteria strains.</title>
        <authorList>
            <person name="Klenk H.-P."/>
        </authorList>
    </citation>
    <scope>NUCLEOTIDE SEQUENCE [LARGE SCALE GENOMIC DNA]</scope>
    <source>
        <strain evidence="3 4">DSM 45084</strain>
    </source>
</reference>
<accession>A0A7W7T650</accession>